<evidence type="ECO:0000256" key="1">
    <source>
        <dbReference type="SAM" id="Phobius"/>
    </source>
</evidence>
<evidence type="ECO:0000313" key="5">
    <source>
        <dbReference type="Proteomes" id="UP001597231"/>
    </source>
</evidence>
<dbReference type="RefSeq" id="WP_381480454.1">
    <property type="nucleotide sequence ID" value="NZ_JBHTLT010000042.1"/>
</dbReference>
<dbReference type="InterPro" id="IPR025436">
    <property type="entry name" value="DUF4179"/>
</dbReference>
<protein>
    <submittedName>
        <fullName evidence="4">DUF4179 domain-containing protein</fullName>
    </submittedName>
</protein>
<organism evidence="4 5">
    <name type="scientific">Sporosarcina contaminans</name>
    <dbReference type="NCBI Taxonomy" id="633403"/>
    <lineage>
        <taxon>Bacteria</taxon>
        <taxon>Bacillati</taxon>
        <taxon>Bacillota</taxon>
        <taxon>Bacilli</taxon>
        <taxon>Bacillales</taxon>
        <taxon>Caryophanaceae</taxon>
        <taxon>Sporosarcina</taxon>
    </lineage>
</organism>
<dbReference type="EMBL" id="JBHTLT010000042">
    <property type="protein sequence ID" value="MFD1205197.1"/>
    <property type="molecule type" value="Genomic_DNA"/>
</dbReference>
<feature type="domain" description="DUF4179" evidence="2">
    <location>
        <begin position="50"/>
        <end position="138"/>
    </location>
</feature>
<dbReference type="Pfam" id="PF18705">
    <property type="entry name" value="DUF5643"/>
    <property type="match status" value="1"/>
</dbReference>
<dbReference type="InterPro" id="IPR040680">
    <property type="entry name" value="DUF5643"/>
</dbReference>
<keyword evidence="5" id="KW-1185">Reference proteome</keyword>
<evidence type="ECO:0000259" key="3">
    <source>
        <dbReference type="Pfam" id="PF18705"/>
    </source>
</evidence>
<proteinExistence type="predicted"/>
<comment type="caution">
    <text evidence="4">The sequence shown here is derived from an EMBL/GenBank/DDBJ whole genome shotgun (WGS) entry which is preliminary data.</text>
</comment>
<evidence type="ECO:0000259" key="2">
    <source>
        <dbReference type="Pfam" id="PF13786"/>
    </source>
</evidence>
<keyword evidence="1" id="KW-0472">Membrane</keyword>
<evidence type="ECO:0000313" key="4">
    <source>
        <dbReference type="EMBL" id="MFD1205197.1"/>
    </source>
</evidence>
<dbReference type="Gene3D" id="2.60.40.1630">
    <property type="entry name" value="bacillus anthracis domain"/>
    <property type="match status" value="1"/>
</dbReference>
<keyword evidence="1" id="KW-1133">Transmembrane helix</keyword>
<dbReference type="Proteomes" id="UP001597231">
    <property type="component" value="Unassembled WGS sequence"/>
</dbReference>
<keyword evidence="1" id="KW-0812">Transmembrane</keyword>
<feature type="transmembrane region" description="Helical" evidence="1">
    <location>
        <begin position="49"/>
        <end position="67"/>
    </location>
</feature>
<gene>
    <name evidence="4" type="ORF">ACFQ38_08775</name>
</gene>
<name>A0ABW3U0V5_9BACL</name>
<feature type="domain" description="DUF5643" evidence="3">
    <location>
        <begin position="230"/>
        <end position="338"/>
    </location>
</feature>
<dbReference type="Pfam" id="PF13786">
    <property type="entry name" value="DUF4179"/>
    <property type="match status" value="1"/>
</dbReference>
<accession>A0ABW3U0V5</accession>
<sequence>MEEERKLKKWKAEIEKAALPEERLEAAIQNGFEHAKTNRRKKWRVVKRSVFSTVSAAILILAFAALIRVSPAFANAIASFPGMERIVEMIQDNKGLQMAIENDHFQVIDSTDSTENVEVTLKGIITDESSLVAFIEIKYKTNEQIDFVSDYRIVDVDGKDAVNVKNSSSSYHDEDGADLTSIVEIEFNEPLPMEQLMLEVQFANDTDRSKITETVRLPFQVQLQPVKKEQMKINETTIVEGQAIKINSITVGPIKTAVEVEYAPENTKKIFGFEDLRIVDENGEEWTSIKNGISARYVEDPYKVIYYLQSNYFQSSDELYLEFNKLMALEKDEAFIVIHTETEDILQQPKDKRFSNVKMHGSSFMEVELQGGKDYYHDPFSTFYDAEGKELRSKSGSFSRVNDKKVTIGVELPNEDFANPLEFPLHAYPTYIKGDVRVKIK</sequence>
<reference evidence="5" key="1">
    <citation type="journal article" date="2019" name="Int. J. Syst. Evol. Microbiol.">
        <title>The Global Catalogue of Microorganisms (GCM) 10K type strain sequencing project: providing services to taxonomists for standard genome sequencing and annotation.</title>
        <authorList>
            <consortium name="The Broad Institute Genomics Platform"/>
            <consortium name="The Broad Institute Genome Sequencing Center for Infectious Disease"/>
            <person name="Wu L."/>
            <person name="Ma J."/>
        </authorList>
    </citation>
    <scope>NUCLEOTIDE SEQUENCE [LARGE SCALE GENOMIC DNA]</scope>
    <source>
        <strain evidence="5">CCUG 53915</strain>
    </source>
</reference>